<dbReference type="PANTHER" id="PTHR33840">
    <property type="match status" value="1"/>
</dbReference>
<name>A0A3B1A8L0_9ZZZZ</name>
<evidence type="ECO:0000313" key="2">
    <source>
        <dbReference type="EMBL" id="VAW90074.1"/>
    </source>
</evidence>
<dbReference type="Pfam" id="PF09994">
    <property type="entry name" value="T6SS_Tle1-like_cat"/>
    <property type="match status" value="2"/>
</dbReference>
<feature type="domain" description="T6SS Phospholipase effector Tle1-like catalytic" evidence="1">
    <location>
        <begin position="140"/>
        <end position="249"/>
    </location>
</feature>
<accession>A0A3B1A8L0</accession>
<feature type="domain" description="T6SS Phospholipase effector Tle1-like catalytic" evidence="1">
    <location>
        <begin position="3"/>
        <end position="130"/>
    </location>
</feature>
<dbReference type="InterPro" id="IPR018712">
    <property type="entry name" value="Tle1-like_cat"/>
</dbReference>
<dbReference type="EMBL" id="UOFP01000307">
    <property type="protein sequence ID" value="VAW90074.1"/>
    <property type="molecule type" value="Genomic_DNA"/>
</dbReference>
<proteinExistence type="predicted"/>
<dbReference type="AlphaFoldDB" id="A0A3B1A8L0"/>
<organism evidence="2">
    <name type="scientific">hydrothermal vent metagenome</name>
    <dbReference type="NCBI Taxonomy" id="652676"/>
    <lineage>
        <taxon>unclassified sequences</taxon>
        <taxon>metagenomes</taxon>
        <taxon>ecological metagenomes</taxon>
    </lineage>
</organism>
<dbReference type="Gene3D" id="2.60.120.430">
    <property type="entry name" value="Galactose-binding lectin"/>
    <property type="match status" value="1"/>
</dbReference>
<reference evidence="2" key="1">
    <citation type="submission" date="2018-06" db="EMBL/GenBank/DDBJ databases">
        <authorList>
            <person name="Zhirakovskaya E."/>
        </authorList>
    </citation>
    <scope>NUCLEOTIDE SEQUENCE</scope>
</reference>
<protein>
    <recommendedName>
        <fullName evidence="1">T6SS Phospholipase effector Tle1-like catalytic domain-containing protein</fullName>
    </recommendedName>
</protein>
<sequence>MMKKLIFCFDGTGNEPEDAKQSRGLFGVGDPEDESISNVLKLHLLLGGDLQGRNVFPDQQSFYYPGVGTYGSWWDKLRNRALAPPEEDVGSIIKRAVSDIYNHYEAGDELFVFGFSRGAAIARRFVSILSSTLPALGITEDPKVRFMGVFDTVAAIKHPNLFNEKIKPASDVVFEDRFISPLIEEAVHLLSLDDRRIAFFPALMNQSLKHDNLQDARVEEIWFAGAHSDVGGSFRYDGLSDIALQFLMERMAAKKIGLAVLSPLDVNYRDLFDGPDELIAYEDVVVQPSHLGRSHAQNEKAGVKELMYDYRMPRVSVNDVPSVYPPIIHHSVLDRMADDRDYQSTATIKNRINPYTNQAVGVRIWFSAHDIRTFDSIDEARQAVNTKLHRLAVGEEYSFSVNSNVKYNPSRLLLTAGQKYRFTVDMKQRWFDGTIACGPDGWKAKEEIDNRLMRWGIKLKEGGRRVPDAAWFELIGTVNRSDQESFRLLKHTTKSSPYKCLQGGELFAFANDLNSKYGNNLGTIVLSVTRVS</sequence>
<dbReference type="PANTHER" id="PTHR33840:SF1">
    <property type="entry name" value="TLE1 PHOSPHOLIPASE DOMAIN-CONTAINING PROTEIN"/>
    <property type="match status" value="1"/>
</dbReference>
<evidence type="ECO:0000259" key="1">
    <source>
        <dbReference type="Pfam" id="PF09994"/>
    </source>
</evidence>
<gene>
    <name evidence="2" type="ORF">MNBD_GAMMA18-1993</name>
</gene>